<organism evidence="1">
    <name type="scientific">Staphylococcus phage HS06</name>
    <dbReference type="NCBI Taxonomy" id="3056400"/>
    <lineage>
        <taxon>Viruses</taxon>
    </lineage>
</organism>
<name>A0AA50AEN0_9VIRU</name>
<proteinExistence type="predicted"/>
<reference evidence="1" key="1">
    <citation type="submission" date="2023-04" db="EMBL/GenBank/DDBJ databases">
        <title>The human skin virome in hidradenitis suppurativa patients.</title>
        <authorList>
            <person name="Jansen D."/>
        </authorList>
    </citation>
    <scope>NUCLEOTIDE SEQUENCE</scope>
    <source>
        <strain evidence="1">VC3_JansenPhageC</strain>
    </source>
</reference>
<evidence type="ECO:0000313" key="1">
    <source>
        <dbReference type="EMBL" id="WLJ25704.1"/>
    </source>
</evidence>
<protein>
    <submittedName>
        <fullName evidence="1">Replisome organizer</fullName>
    </submittedName>
</protein>
<sequence length="119" mass="14222">MPMTKQQALDVIKTIRQVYNLDFDRSKLETWVNILSENGDYEPTVKAVMQYINDLKPYPPSIPNIMRKKVKVVKEEPIDEKTAKHRWRMKNDPEYRAKRKKVLDDFKKKLHEFEVGSDE</sequence>
<accession>A0AA50AEN0</accession>
<dbReference type="Gene3D" id="1.10.8.200">
    <property type="entry name" value="Replisome organizer (g39p helicase loader/inhibitor protein)"/>
    <property type="match status" value="1"/>
</dbReference>
<dbReference type="EMBL" id="OQ890314">
    <property type="protein sequence ID" value="WLJ25704.1"/>
    <property type="molecule type" value="Genomic_DNA"/>
</dbReference>